<gene>
    <name evidence="1" type="ORF">GCM10007971_07070</name>
</gene>
<reference evidence="1" key="2">
    <citation type="submission" date="2020-09" db="EMBL/GenBank/DDBJ databases">
        <authorList>
            <person name="Sun Q."/>
            <person name="Ohkuma M."/>
        </authorList>
    </citation>
    <scope>NUCLEOTIDE SEQUENCE</scope>
    <source>
        <strain evidence="1">JCM 17251</strain>
    </source>
</reference>
<comment type="caution">
    <text evidence="1">The sequence shown here is derived from an EMBL/GenBank/DDBJ whole genome shotgun (WGS) entry which is preliminary data.</text>
</comment>
<organism evidence="1 2">
    <name type="scientific">Oceanobacillus indicireducens</name>
    <dbReference type="NCBI Taxonomy" id="1004261"/>
    <lineage>
        <taxon>Bacteria</taxon>
        <taxon>Bacillati</taxon>
        <taxon>Bacillota</taxon>
        <taxon>Bacilli</taxon>
        <taxon>Bacillales</taxon>
        <taxon>Bacillaceae</taxon>
        <taxon>Oceanobacillus</taxon>
    </lineage>
</organism>
<evidence type="ECO:0000313" key="1">
    <source>
        <dbReference type="EMBL" id="GGN51989.1"/>
    </source>
</evidence>
<dbReference type="AlphaFoldDB" id="A0A917XUA7"/>
<proteinExistence type="predicted"/>
<accession>A0A917XUA7</accession>
<evidence type="ECO:0000313" key="2">
    <source>
        <dbReference type="Proteomes" id="UP000624041"/>
    </source>
</evidence>
<dbReference type="EMBL" id="BMOS01000003">
    <property type="protein sequence ID" value="GGN51989.1"/>
    <property type="molecule type" value="Genomic_DNA"/>
</dbReference>
<dbReference type="RefSeq" id="WP_188856042.1">
    <property type="nucleotide sequence ID" value="NZ_BMOS01000003.1"/>
</dbReference>
<dbReference type="Proteomes" id="UP000624041">
    <property type="component" value="Unassembled WGS sequence"/>
</dbReference>
<sequence length="286" mass="32097">MKIQKVYKKGDSQINEDSCVVNEAAQVFAAIDGATGLFGAPGYLASRTLQEDLSKMTESSSLYQSIQQANERLGTEMVDYYETNIGKLAIPVITEIPKSQRSTAGIAVVKIHPERKNLEYVHAGDCMLFLRYKTGEIRSVTYDGIHYFDDLAIKEMVRLRKEDPAISQQEIQQSVNAILLSNKEKLNTIEGYGIIDGSEEALEYISYGRLPLHQVTDLLLVSDGLLLPTDGSETDIWMETAKLAFENGLHSLVEAVERREEGDADCKMYPRFKQRDDKTGILLEFE</sequence>
<name>A0A917XUA7_9BACI</name>
<reference evidence="1" key="1">
    <citation type="journal article" date="2014" name="Int. J. Syst. Evol. Microbiol.">
        <title>Complete genome sequence of Corynebacterium casei LMG S-19264T (=DSM 44701T), isolated from a smear-ripened cheese.</title>
        <authorList>
            <consortium name="US DOE Joint Genome Institute (JGI-PGF)"/>
            <person name="Walter F."/>
            <person name="Albersmeier A."/>
            <person name="Kalinowski J."/>
            <person name="Ruckert C."/>
        </authorList>
    </citation>
    <scope>NUCLEOTIDE SEQUENCE</scope>
    <source>
        <strain evidence="1">JCM 17251</strain>
    </source>
</reference>
<evidence type="ECO:0008006" key="3">
    <source>
        <dbReference type="Google" id="ProtNLM"/>
    </source>
</evidence>
<dbReference type="InterPro" id="IPR036457">
    <property type="entry name" value="PPM-type-like_dom_sf"/>
</dbReference>
<keyword evidence="2" id="KW-1185">Reference proteome</keyword>
<dbReference type="SUPFAM" id="SSF81606">
    <property type="entry name" value="PP2C-like"/>
    <property type="match status" value="1"/>
</dbReference>
<protein>
    <recommendedName>
        <fullName evidence="3">Serine/threonine protein phosphatase</fullName>
    </recommendedName>
</protein>
<dbReference type="Gene3D" id="3.60.40.10">
    <property type="entry name" value="PPM-type phosphatase domain"/>
    <property type="match status" value="1"/>
</dbReference>